<name>U2DWR9_9EURY</name>
<organism evidence="1 2">
    <name type="scientific">Halorhabdus tiamatea SARL4B</name>
    <dbReference type="NCBI Taxonomy" id="1033806"/>
    <lineage>
        <taxon>Archaea</taxon>
        <taxon>Methanobacteriati</taxon>
        <taxon>Methanobacteriota</taxon>
        <taxon>Stenosarchaea group</taxon>
        <taxon>Halobacteria</taxon>
        <taxon>Halobacteriales</taxon>
        <taxon>Haloarculaceae</taxon>
        <taxon>Halorhabdus</taxon>
    </lineage>
</organism>
<protein>
    <submittedName>
        <fullName evidence="1">Uncharacterized protein</fullName>
    </submittedName>
</protein>
<accession>U2DWR9</accession>
<proteinExistence type="predicted"/>
<sequence length="162" mass="17408">MFLGVCRFHHRLDREVVFAREGVIALVVCGHAHDGPSSDVVEDVLGDVDREFLAGQRMDRVDAGVDATGCRPSLFVRSAARAVEICRDGVDVVGQLPGEVVARRDREEGRAVDRVQSSREGVDVAVVRDLEGDACALLLADPVALDLPDALGPPVQVLETVE</sequence>
<gene>
    <name evidence="1" type="ORF">HLRTI_003384</name>
</gene>
<dbReference type="EMBL" id="AFNT02000064">
    <property type="protein sequence ID" value="ERJ04663.1"/>
    <property type="molecule type" value="Genomic_DNA"/>
</dbReference>
<dbReference type="Proteomes" id="UP000003861">
    <property type="component" value="Unassembled WGS sequence"/>
</dbReference>
<evidence type="ECO:0000313" key="2">
    <source>
        <dbReference type="Proteomes" id="UP000003861"/>
    </source>
</evidence>
<dbReference type="AlphaFoldDB" id="U2DWR9"/>
<comment type="caution">
    <text evidence="1">The sequence shown here is derived from an EMBL/GenBank/DDBJ whole genome shotgun (WGS) entry which is preliminary data.</text>
</comment>
<reference evidence="1 2" key="1">
    <citation type="journal article" date="2011" name="J. Bacteriol.">
        <title>Genome sequence of Halorhabdus tiamatea, the first archaeon isolated from a deep-sea anoxic brine lake.</title>
        <authorList>
            <person name="Antunes A."/>
            <person name="Alam I."/>
            <person name="Bajic V.B."/>
            <person name="Stingl U."/>
        </authorList>
    </citation>
    <scope>NUCLEOTIDE SEQUENCE [LARGE SCALE GENOMIC DNA]</scope>
    <source>
        <strain evidence="1 2">SARL4B</strain>
    </source>
</reference>
<reference evidence="1 2" key="2">
    <citation type="journal article" date="2013" name="PLoS ONE">
        <title>INDIGO - INtegrated Data Warehouse of MIcrobial GenOmes with Examples from the Red Sea Extremophiles.</title>
        <authorList>
            <person name="Alam I."/>
            <person name="Antunes A."/>
            <person name="Kamau A.A."/>
            <person name="Ba Alawi W."/>
            <person name="Kalkatawi M."/>
            <person name="Stingl U."/>
            <person name="Bajic V.B."/>
        </authorList>
    </citation>
    <scope>NUCLEOTIDE SEQUENCE [LARGE SCALE GENOMIC DNA]</scope>
    <source>
        <strain evidence="1 2">SARL4B</strain>
    </source>
</reference>
<evidence type="ECO:0000313" key="1">
    <source>
        <dbReference type="EMBL" id="ERJ04663.1"/>
    </source>
</evidence>